<organism evidence="1">
    <name type="scientific">Spongospora subterranea</name>
    <dbReference type="NCBI Taxonomy" id="70186"/>
    <lineage>
        <taxon>Eukaryota</taxon>
        <taxon>Sar</taxon>
        <taxon>Rhizaria</taxon>
        <taxon>Endomyxa</taxon>
        <taxon>Phytomyxea</taxon>
        <taxon>Plasmodiophorida</taxon>
        <taxon>Plasmodiophoridae</taxon>
        <taxon>Spongospora</taxon>
    </lineage>
</organism>
<protein>
    <submittedName>
        <fullName evidence="1">Uncharacterized protein</fullName>
    </submittedName>
</protein>
<reference evidence="1" key="1">
    <citation type="submission" date="2015-04" db="EMBL/GenBank/DDBJ databases">
        <title>The genome sequence of the plant pathogenic Rhizarian Plasmodiophora brassicae reveals insights in its biotrophic life cycle and the origin of chitin synthesis.</title>
        <authorList>
            <person name="Schwelm A."/>
            <person name="Fogelqvist J."/>
            <person name="Knaust A."/>
            <person name="Julke S."/>
            <person name="Lilja T."/>
            <person name="Dhandapani V."/>
            <person name="Bonilla-Rosso G."/>
            <person name="Karlsson M."/>
            <person name="Shevchenko A."/>
            <person name="Choi S.R."/>
            <person name="Kim H.G."/>
            <person name="Park J.Y."/>
            <person name="Lim Y.P."/>
            <person name="Ludwig-Muller J."/>
            <person name="Dixelius C."/>
        </authorList>
    </citation>
    <scope>NUCLEOTIDE SEQUENCE</scope>
    <source>
        <tissue evidence="1">Potato root galls</tissue>
    </source>
</reference>
<name>A0A0H5R9P6_9EUKA</name>
<accession>A0A0H5R9P6</accession>
<dbReference type="EMBL" id="HACM01004712">
    <property type="protein sequence ID" value="CRZ05154.1"/>
    <property type="molecule type" value="Transcribed_RNA"/>
</dbReference>
<proteinExistence type="predicted"/>
<dbReference type="AlphaFoldDB" id="A0A0H5R9P6"/>
<evidence type="ECO:0000313" key="1">
    <source>
        <dbReference type="EMBL" id="CRZ05154.1"/>
    </source>
</evidence>
<sequence>MFFITVVDNNGASIYGTRRPKLSMNRCLGKKCEEISHANHLTVLLLGWISKCRTLLPFSTVSVQVYFLSKDLYYDFSVLREYFHKLRDKTITPAIPARIFASLE</sequence>